<keyword evidence="2" id="KW-0472">Membrane</keyword>
<dbReference type="InterPro" id="IPR002625">
    <property type="entry name" value="Smr_dom"/>
</dbReference>
<feature type="domain" description="Smr" evidence="3">
    <location>
        <begin position="315"/>
        <end position="395"/>
    </location>
</feature>
<proteinExistence type="predicted"/>
<organism evidence="4 5">
    <name type="scientific">Candidatus Odyssella acanthamoebae</name>
    <dbReference type="NCBI Taxonomy" id="91604"/>
    <lineage>
        <taxon>Bacteria</taxon>
        <taxon>Pseudomonadati</taxon>
        <taxon>Pseudomonadota</taxon>
        <taxon>Alphaproteobacteria</taxon>
        <taxon>Holosporales</taxon>
        <taxon>Candidatus Paracaedibacteraceae</taxon>
        <taxon>Candidatus Odyssella</taxon>
    </lineage>
</organism>
<sequence length="509" mass="58708">MNNKKTFTFKSTFSDRERASIWQRLTPILIIVIILFYGGTPSLQAMEKQEEWTNYSSFFHNSCHPGASNPSSQVKLETSREDQLPAVFQGKAQAATAQIQTIWLQKVHQVASFEEFMVLKKHCLNMLARSNQPLKIEKRWHTRLRQLEEFAQNPPNFETIEAEQRNKKSLCLPNEEDYTLLSQTSPSLTAKTLLGKPNSPKSKGRKKLNSPDKSKLNSKNKNIGREEWPENFEDFSFPELELFKVRCMNMLDYEDLFLTTRIWKERLQEIEMLLDGRESRLNFPRILKLTSARPCSHDGYIVRRIYINTKNPHLLDLHGVASAQLAQIKVTQFINAAKSKCKSHVHIITGKGNHKNHRKRQGVLFKAFPGWIKSNKSVTGYTVGKGGGSYSVTLSPSTKLQKVIPYKNFNQLRHLELQIAWQMKHGKSSLPYKQMYKELIHMRYKTQLLEQSQAVYDELNSFVFLPESAGEVSKEGIVEFEETESNSSSLHKARLENFLTDKQKIKLGL</sequence>
<dbReference type="RefSeq" id="WP_038465097.1">
    <property type="nucleotide sequence ID" value="NZ_CP008941.1"/>
</dbReference>
<dbReference type="Proteomes" id="UP000028926">
    <property type="component" value="Chromosome"/>
</dbReference>
<evidence type="ECO:0000256" key="2">
    <source>
        <dbReference type="SAM" id="Phobius"/>
    </source>
</evidence>
<evidence type="ECO:0000259" key="3">
    <source>
        <dbReference type="PROSITE" id="PS50828"/>
    </source>
</evidence>
<dbReference type="Gene3D" id="3.30.1370.110">
    <property type="match status" value="1"/>
</dbReference>
<name>A0A077AVZ0_9PROT</name>
<feature type="region of interest" description="Disordered" evidence="1">
    <location>
        <begin position="189"/>
        <end position="222"/>
    </location>
</feature>
<dbReference type="EMBL" id="CP008941">
    <property type="protein sequence ID" value="AIK96566.1"/>
    <property type="molecule type" value="Genomic_DNA"/>
</dbReference>
<dbReference type="SUPFAM" id="SSF160443">
    <property type="entry name" value="SMR domain-like"/>
    <property type="match status" value="1"/>
</dbReference>
<dbReference type="HOGENOM" id="CLU_534949_0_0_5"/>
<dbReference type="OrthoDB" id="9817133at2"/>
<evidence type="ECO:0000313" key="5">
    <source>
        <dbReference type="Proteomes" id="UP000028926"/>
    </source>
</evidence>
<protein>
    <recommendedName>
        <fullName evidence="3">Smr domain-containing protein</fullName>
    </recommendedName>
</protein>
<keyword evidence="2" id="KW-1133">Transmembrane helix</keyword>
<keyword evidence="5" id="KW-1185">Reference proteome</keyword>
<keyword evidence="2" id="KW-0812">Transmembrane</keyword>
<dbReference type="STRING" id="91604.ID47_07245"/>
<accession>A0A077AVZ0</accession>
<dbReference type="AlphaFoldDB" id="A0A077AVZ0"/>
<dbReference type="InterPro" id="IPR036063">
    <property type="entry name" value="Smr_dom_sf"/>
</dbReference>
<reference evidence="4 5" key="1">
    <citation type="submission" date="2014-07" db="EMBL/GenBank/DDBJ databases">
        <title>Comparative genomic insights into amoeba endosymbionts belonging to the families of Holosporaceae and Candidatus Midichloriaceae within Rickettsiales.</title>
        <authorList>
            <person name="Wang Z."/>
            <person name="Wu M."/>
        </authorList>
    </citation>
    <scope>NUCLEOTIDE SEQUENCE [LARGE SCALE GENOMIC DNA]</scope>
    <source>
        <strain evidence="4">PRA3</strain>
    </source>
</reference>
<evidence type="ECO:0000313" key="4">
    <source>
        <dbReference type="EMBL" id="AIK96566.1"/>
    </source>
</evidence>
<evidence type="ECO:0000256" key="1">
    <source>
        <dbReference type="SAM" id="MobiDB-lite"/>
    </source>
</evidence>
<feature type="transmembrane region" description="Helical" evidence="2">
    <location>
        <begin position="21"/>
        <end position="39"/>
    </location>
</feature>
<dbReference type="KEGG" id="paca:ID47_07245"/>
<dbReference type="Pfam" id="PF01713">
    <property type="entry name" value="Smr"/>
    <property type="match status" value="1"/>
</dbReference>
<dbReference type="PROSITE" id="PS50828">
    <property type="entry name" value="SMR"/>
    <property type="match status" value="1"/>
</dbReference>
<gene>
    <name evidence="4" type="ORF">ID47_07245</name>
</gene>